<dbReference type="RefSeq" id="WP_094451626.1">
    <property type="nucleotide sequence ID" value="NZ_NMVI01000027.1"/>
</dbReference>
<dbReference type="Gene3D" id="3.30.300.20">
    <property type="match status" value="1"/>
</dbReference>
<dbReference type="SUPFAM" id="SSF82784">
    <property type="entry name" value="OsmC-like"/>
    <property type="match status" value="1"/>
</dbReference>
<dbReference type="InterPro" id="IPR052924">
    <property type="entry name" value="OsmC/Ohr_hydroprdx_reductase"/>
</dbReference>
<dbReference type="PANTHER" id="PTHR35368:SF1">
    <property type="entry name" value="HYDROPEROXIDE REDUCTASE"/>
    <property type="match status" value="1"/>
</dbReference>
<proteinExistence type="predicted"/>
<dbReference type="Pfam" id="PF02566">
    <property type="entry name" value="OsmC"/>
    <property type="match status" value="1"/>
</dbReference>
<dbReference type="AlphaFoldDB" id="A0A255E599"/>
<reference evidence="1 2" key="1">
    <citation type="submission" date="2017-07" db="EMBL/GenBank/DDBJ databases">
        <title>Draft whole genome sequences of clinical Proprionibacteriaceae strains.</title>
        <authorList>
            <person name="Bernier A.-M."/>
            <person name="Bernard K."/>
            <person name="Domingo M.-C."/>
        </authorList>
    </citation>
    <scope>NUCLEOTIDE SEQUENCE [LARGE SCALE GENOMIC DNA]</scope>
    <source>
        <strain evidence="1 2">NML 160184</strain>
    </source>
</reference>
<dbReference type="InterPro" id="IPR003718">
    <property type="entry name" value="OsmC/Ohr_fam"/>
</dbReference>
<protein>
    <recommendedName>
        <fullName evidence="3">OsmC family peroxiredoxin</fullName>
    </recommendedName>
</protein>
<name>A0A255E599_9ACTN</name>
<dbReference type="PANTHER" id="PTHR35368">
    <property type="entry name" value="HYDROPEROXIDE REDUCTASE"/>
    <property type="match status" value="1"/>
</dbReference>
<comment type="caution">
    <text evidence="1">The sequence shown here is derived from an EMBL/GenBank/DDBJ whole genome shotgun (WGS) entry which is preliminary data.</text>
</comment>
<evidence type="ECO:0000313" key="2">
    <source>
        <dbReference type="Proteomes" id="UP000216533"/>
    </source>
</evidence>
<dbReference type="InterPro" id="IPR036102">
    <property type="entry name" value="OsmC/Ohrsf"/>
</dbReference>
<dbReference type="Proteomes" id="UP000216533">
    <property type="component" value="Unassembled WGS sequence"/>
</dbReference>
<evidence type="ECO:0000313" key="1">
    <source>
        <dbReference type="EMBL" id="OYN84562.1"/>
    </source>
</evidence>
<accession>A0A255E599</accession>
<dbReference type="InterPro" id="IPR015946">
    <property type="entry name" value="KH_dom-like_a/b"/>
</dbReference>
<evidence type="ECO:0008006" key="3">
    <source>
        <dbReference type="Google" id="ProtNLM"/>
    </source>
</evidence>
<gene>
    <name evidence="1" type="ORF">CGZ92_12020</name>
</gene>
<dbReference type="EMBL" id="NMVI01000027">
    <property type="protein sequence ID" value="OYN84562.1"/>
    <property type="molecule type" value="Genomic_DNA"/>
</dbReference>
<sequence length="73" mass="7996">MTATVRATGRWDARGTLGLDKSVPVGFTAIDLSFDLDTDADDQSVARLLELTERYCVVAQTLRQPPEITISRA</sequence>
<organism evidence="1 2">
    <name type="scientific">Parenemella sanctibonifatiensis</name>
    <dbReference type="NCBI Taxonomy" id="2016505"/>
    <lineage>
        <taxon>Bacteria</taxon>
        <taxon>Bacillati</taxon>
        <taxon>Actinomycetota</taxon>
        <taxon>Actinomycetes</taxon>
        <taxon>Propionibacteriales</taxon>
        <taxon>Propionibacteriaceae</taxon>
        <taxon>Parenemella</taxon>
    </lineage>
</organism>